<dbReference type="InterPro" id="IPR050400">
    <property type="entry name" value="Bact_Cytoskel_RodZ"/>
</dbReference>
<dbReference type="PATRIC" id="fig|659018.3.peg.1359"/>
<dbReference type="OrthoDB" id="9790252at2"/>
<evidence type="ECO:0000313" key="4">
    <source>
        <dbReference type="EMBL" id="KRG86117.1"/>
    </source>
</evidence>
<organism evidence="4 5">
    <name type="scientific">Stenotrophomonas daejeonensis</name>
    <dbReference type="NCBI Taxonomy" id="659018"/>
    <lineage>
        <taxon>Bacteria</taxon>
        <taxon>Pseudomonadati</taxon>
        <taxon>Pseudomonadota</taxon>
        <taxon>Gammaproteobacteria</taxon>
        <taxon>Lysobacterales</taxon>
        <taxon>Lysobacteraceae</taxon>
        <taxon>Stenotrophomonas</taxon>
    </lineage>
</organism>
<keyword evidence="2" id="KW-0812">Transmembrane</keyword>
<dbReference type="InterPro" id="IPR010982">
    <property type="entry name" value="Lambda_DNA-bd_dom_sf"/>
</dbReference>
<dbReference type="Pfam" id="PF13464">
    <property type="entry name" value="RodZ_C"/>
    <property type="match status" value="1"/>
</dbReference>
<feature type="transmembrane region" description="Helical" evidence="2">
    <location>
        <begin position="106"/>
        <end position="123"/>
    </location>
</feature>
<keyword evidence="2" id="KW-0472">Membrane</keyword>
<keyword evidence="5" id="KW-1185">Reference proteome</keyword>
<dbReference type="InterPro" id="IPR025194">
    <property type="entry name" value="RodZ-like_C"/>
</dbReference>
<dbReference type="AlphaFoldDB" id="A0A0R0DWY5"/>
<protein>
    <submittedName>
        <fullName evidence="4">Membrane protein</fullName>
    </submittedName>
</protein>
<feature type="region of interest" description="Disordered" evidence="1">
    <location>
        <begin position="147"/>
        <end position="166"/>
    </location>
</feature>
<evidence type="ECO:0000259" key="3">
    <source>
        <dbReference type="PROSITE" id="PS50943"/>
    </source>
</evidence>
<evidence type="ECO:0000256" key="1">
    <source>
        <dbReference type="SAM" id="MobiDB-lite"/>
    </source>
</evidence>
<dbReference type="Pfam" id="PF13413">
    <property type="entry name" value="HTH_25"/>
    <property type="match status" value="1"/>
</dbReference>
<dbReference type="PROSITE" id="PS50943">
    <property type="entry name" value="HTH_CROC1"/>
    <property type="match status" value="1"/>
</dbReference>
<dbReference type="GO" id="GO:0003677">
    <property type="term" value="F:DNA binding"/>
    <property type="evidence" value="ECO:0007669"/>
    <property type="project" value="InterPro"/>
</dbReference>
<dbReference type="STRING" id="659018.ABB34_07155"/>
<name>A0A0R0DWY5_9GAMM</name>
<dbReference type="PANTHER" id="PTHR34475:SF1">
    <property type="entry name" value="CYTOSKELETON PROTEIN RODZ"/>
    <property type="match status" value="1"/>
</dbReference>
<dbReference type="Gene3D" id="1.10.260.40">
    <property type="entry name" value="lambda repressor-like DNA-binding domains"/>
    <property type="match status" value="1"/>
</dbReference>
<gene>
    <name evidence="4" type="ORF">ABB34_07155</name>
</gene>
<feature type="domain" description="HTH cro/C1-type" evidence="3">
    <location>
        <begin position="12"/>
        <end position="72"/>
    </location>
</feature>
<keyword evidence="2" id="KW-1133">Transmembrane helix</keyword>
<dbReference type="SUPFAM" id="SSF47413">
    <property type="entry name" value="lambda repressor-like DNA-binding domains"/>
    <property type="match status" value="1"/>
</dbReference>
<evidence type="ECO:0000256" key="2">
    <source>
        <dbReference type="SAM" id="Phobius"/>
    </source>
</evidence>
<dbReference type="Proteomes" id="UP000050940">
    <property type="component" value="Unassembled WGS sequence"/>
</dbReference>
<dbReference type="SMART" id="SM00530">
    <property type="entry name" value="HTH_XRE"/>
    <property type="match status" value="1"/>
</dbReference>
<dbReference type="CDD" id="cd00093">
    <property type="entry name" value="HTH_XRE"/>
    <property type="match status" value="1"/>
</dbReference>
<evidence type="ECO:0000313" key="5">
    <source>
        <dbReference type="Proteomes" id="UP000050940"/>
    </source>
</evidence>
<accession>A0A0R0DWY5</accession>
<dbReference type="EMBL" id="LDJP01000037">
    <property type="protein sequence ID" value="KRG86117.1"/>
    <property type="molecule type" value="Genomic_DNA"/>
</dbReference>
<proteinExistence type="predicted"/>
<dbReference type="RefSeq" id="WP_057640555.1">
    <property type="nucleotide sequence ID" value="NZ_LDJP01000037.1"/>
</dbReference>
<reference evidence="4 5" key="1">
    <citation type="submission" date="2015-05" db="EMBL/GenBank/DDBJ databases">
        <title>Genome sequencing and analysis of members of genus Stenotrophomonas.</title>
        <authorList>
            <person name="Patil P.P."/>
            <person name="Midha S."/>
            <person name="Patil P.B."/>
        </authorList>
    </citation>
    <scope>NUCLEOTIDE SEQUENCE [LARGE SCALE GENOMIC DNA]</scope>
    <source>
        <strain evidence="4 5">JCM 16244</strain>
    </source>
</reference>
<dbReference type="PANTHER" id="PTHR34475">
    <property type="match status" value="1"/>
</dbReference>
<dbReference type="InterPro" id="IPR001387">
    <property type="entry name" value="Cro/C1-type_HTH"/>
</dbReference>
<sequence>MKVLAVGCGEQLRQAREAAGLTVADVAGRLHMPVQVVAALEAEQWERLGAPVFVRGQLRSYAKLLGVELDGLLEQARIAPVEPPKLVSHTHTPRLRRMAENLGRRAVYVVITAVLAVPAWYAFQGKFGDSAPNTASLDVVPDPASLAATQPAVAPDEPAARPRPAAERTPYIASIAPVARPSAEAAPAASAMTLDFRGESWVEVSAPDGAVIEKALVRAGEKRSYAAGQVGRMVVGNASEVELRRNGGSVDLTTYARGNNVARFTVSSDGSVAPVSH</sequence>
<comment type="caution">
    <text evidence="4">The sequence shown here is derived from an EMBL/GenBank/DDBJ whole genome shotgun (WGS) entry which is preliminary data.</text>
</comment>